<comment type="caution">
    <text evidence="13">The sequence shown here is derived from an EMBL/GenBank/DDBJ whole genome shotgun (WGS) entry which is preliminary data.</text>
</comment>
<dbReference type="GO" id="GO:0071222">
    <property type="term" value="P:cellular response to lipopolysaccharide"/>
    <property type="evidence" value="ECO:0007669"/>
    <property type="project" value="TreeGrafter"/>
</dbReference>
<feature type="domain" description="Ig-like" evidence="12">
    <location>
        <begin position="119"/>
        <end position="250"/>
    </location>
</feature>
<evidence type="ECO:0000256" key="4">
    <source>
        <dbReference type="ARBA" id="ARBA00022729"/>
    </source>
</evidence>
<evidence type="ECO:0000313" key="13">
    <source>
        <dbReference type="EMBL" id="KAI7790753.1"/>
    </source>
</evidence>
<evidence type="ECO:0000256" key="11">
    <source>
        <dbReference type="SAM" id="MobiDB-lite"/>
    </source>
</evidence>
<keyword evidence="2" id="KW-1003">Cell membrane</keyword>
<dbReference type="InterPro" id="IPR013783">
    <property type="entry name" value="Ig-like_fold"/>
</dbReference>
<dbReference type="AlphaFoldDB" id="A0A9W7T3E1"/>
<dbReference type="Proteomes" id="UP001059041">
    <property type="component" value="Linkage Group LG25"/>
</dbReference>
<dbReference type="FunFam" id="2.60.40.10:FF:000142">
    <property type="entry name" value="V-set domain-containing T-cell activation inhibitor 1"/>
    <property type="match status" value="1"/>
</dbReference>
<comment type="subcellular location">
    <subcellularLocation>
        <location evidence="1">Cell membrane</location>
        <topology evidence="1">Single-pass type I membrane protein</topology>
    </subcellularLocation>
</comment>
<sequence>MEDREAEREQEAIEREERRWRDMEEREERRQRERQEREDRQLREAREREERWHREATEREERREMEAKEREERFLRLIEVVMLTEVRHTEVLLCLTGVRKTYYSHPLSILCVWGRAGLPKSTETFRSCCFICVFGLMINIYTADAVHRKTTAEGVTGDSVLLPCVTNKNEHNVQDIDVMWKYNDKQNVYEIIKGKSSVKDQEQKYKNRIDTFPEEFEKGNFSLKLNSLTHSDAGEYHCFIKHSHETVTIKLHIIGCLSTYLTPWSIKYELLMALMFCGVFI</sequence>
<keyword evidence="4" id="KW-0732">Signal</keyword>
<feature type="region of interest" description="Disordered" evidence="11">
    <location>
        <begin position="21"/>
        <end position="65"/>
    </location>
</feature>
<dbReference type="GO" id="GO:0006955">
    <property type="term" value="P:immune response"/>
    <property type="evidence" value="ECO:0007669"/>
    <property type="project" value="TreeGrafter"/>
</dbReference>
<dbReference type="InterPro" id="IPR051713">
    <property type="entry name" value="T-cell_Activation_Regulation"/>
</dbReference>
<organism evidence="13 14">
    <name type="scientific">Triplophysa rosa</name>
    <name type="common">Cave loach</name>
    <dbReference type="NCBI Taxonomy" id="992332"/>
    <lineage>
        <taxon>Eukaryota</taxon>
        <taxon>Metazoa</taxon>
        <taxon>Chordata</taxon>
        <taxon>Craniata</taxon>
        <taxon>Vertebrata</taxon>
        <taxon>Euteleostomi</taxon>
        <taxon>Actinopterygii</taxon>
        <taxon>Neopterygii</taxon>
        <taxon>Teleostei</taxon>
        <taxon>Ostariophysi</taxon>
        <taxon>Cypriniformes</taxon>
        <taxon>Nemacheilidae</taxon>
        <taxon>Triplophysa</taxon>
    </lineage>
</organism>
<keyword evidence="6" id="KW-0472">Membrane</keyword>
<dbReference type="PROSITE" id="PS50835">
    <property type="entry name" value="IG_LIKE"/>
    <property type="match status" value="1"/>
</dbReference>
<keyword evidence="3" id="KW-0812">Transmembrane</keyword>
<dbReference type="EMBL" id="JAFHDT010000025">
    <property type="protein sequence ID" value="KAI7790753.1"/>
    <property type="molecule type" value="Genomic_DNA"/>
</dbReference>
<evidence type="ECO:0000256" key="7">
    <source>
        <dbReference type="ARBA" id="ARBA00023157"/>
    </source>
</evidence>
<dbReference type="PANTHER" id="PTHR25466">
    <property type="entry name" value="T-LYMPHOCYTE ACTIVATION ANTIGEN"/>
    <property type="match status" value="1"/>
</dbReference>
<accession>A0A9W7T3E1</accession>
<dbReference type="InterPro" id="IPR036179">
    <property type="entry name" value="Ig-like_dom_sf"/>
</dbReference>
<dbReference type="SUPFAM" id="SSF48726">
    <property type="entry name" value="Immunoglobulin"/>
    <property type="match status" value="1"/>
</dbReference>
<keyword evidence="9" id="KW-0325">Glycoprotein</keyword>
<evidence type="ECO:0000256" key="9">
    <source>
        <dbReference type="ARBA" id="ARBA00023180"/>
    </source>
</evidence>
<dbReference type="GO" id="GO:0009897">
    <property type="term" value="C:external side of plasma membrane"/>
    <property type="evidence" value="ECO:0007669"/>
    <property type="project" value="TreeGrafter"/>
</dbReference>
<name>A0A9W7T3E1_TRIRA</name>
<evidence type="ECO:0000256" key="8">
    <source>
        <dbReference type="ARBA" id="ARBA00023170"/>
    </source>
</evidence>
<dbReference type="InterPro" id="IPR013106">
    <property type="entry name" value="Ig_V-set"/>
</dbReference>
<keyword evidence="10" id="KW-0393">Immunoglobulin domain</keyword>
<evidence type="ECO:0000259" key="12">
    <source>
        <dbReference type="PROSITE" id="PS50835"/>
    </source>
</evidence>
<dbReference type="Pfam" id="PF07686">
    <property type="entry name" value="V-set"/>
    <property type="match status" value="1"/>
</dbReference>
<gene>
    <name evidence="13" type="ORF">IRJ41_000384</name>
</gene>
<protein>
    <recommendedName>
        <fullName evidence="12">Ig-like domain-containing protein</fullName>
    </recommendedName>
</protein>
<evidence type="ECO:0000256" key="2">
    <source>
        <dbReference type="ARBA" id="ARBA00022475"/>
    </source>
</evidence>
<dbReference type="Gene3D" id="2.60.40.10">
    <property type="entry name" value="Immunoglobulins"/>
    <property type="match status" value="1"/>
</dbReference>
<dbReference type="GO" id="GO:0042130">
    <property type="term" value="P:negative regulation of T cell proliferation"/>
    <property type="evidence" value="ECO:0007669"/>
    <property type="project" value="TreeGrafter"/>
</dbReference>
<evidence type="ECO:0000256" key="10">
    <source>
        <dbReference type="ARBA" id="ARBA00023319"/>
    </source>
</evidence>
<proteinExistence type="predicted"/>
<evidence type="ECO:0000313" key="14">
    <source>
        <dbReference type="Proteomes" id="UP001059041"/>
    </source>
</evidence>
<dbReference type="InterPro" id="IPR007110">
    <property type="entry name" value="Ig-like_dom"/>
</dbReference>
<dbReference type="GO" id="GO:0042102">
    <property type="term" value="P:positive regulation of T cell proliferation"/>
    <property type="evidence" value="ECO:0007669"/>
    <property type="project" value="TreeGrafter"/>
</dbReference>
<dbReference type="InterPro" id="IPR003599">
    <property type="entry name" value="Ig_sub"/>
</dbReference>
<dbReference type="SMART" id="SM00409">
    <property type="entry name" value="IG"/>
    <property type="match status" value="1"/>
</dbReference>
<keyword evidence="7" id="KW-1015">Disulfide bond</keyword>
<keyword evidence="14" id="KW-1185">Reference proteome</keyword>
<dbReference type="GO" id="GO:0031295">
    <property type="term" value="P:T cell costimulation"/>
    <property type="evidence" value="ECO:0007669"/>
    <property type="project" value="TreeGrafter"/>
</dbReference>
<evidence type="ECO:0000256" key="1">
    <source>
        <dbReference type="ARBA" id="ARBA00004251"/>
    </source>
</evidence>
<evidence type="ECO:0000256" key="5">
    <source>
        <dbReference type="ARBA" id="ARBA00022989"/>
    </source>
</evidence>
<keyword evidence="8" id="KW-0675">Receptor</keyword>
<evidence type="ECO:0000256" key="6">
    <source>
        <dbReference type="ARBA" id="ARBA00023136"/>
    </source>
</evidence>
<evidence type="ECO:0000256" key="3">
    <source>
        <dbReference type="ARBA" id="ARBA00022692"/>
    </source>
</evidence>
<dbReference type="PANTHER" id="PTHR25466:SF14">
    <property type="entry name" value="BUTYROPHILIN SUBFAMILY 2 MEMBER A2-LIKE-RELATED"/>
    <property type="match status" value="1"/>
</dbReference>
<keyword evidence="5" id="KW-1133">Transmembrane helix</keyword>
<reference evidence="13" key="1">
    <citation type="submission" date="2021-02" db="EMBL/GenBank/DDBJ databases">
        <title>Comparative genomics reveals that relaxation of natural selection precedes convergent phenotypic evolution of cavefish.</title>
        <authorList>
            <person name="Peng Z."/>
        </authorList>
    </citation>
    <scope>NUCLEOTIDE SEQUENCE</scope>
    <source>
        <tissue evidence="13">Muscle</tissue>
    </source>
</reference>
<dbReference type="GO" id="GO:0007166">
    <property type="term" value="P:cell surface receptor signaling pathway"/>
    <property type="evidence" value="ECO:0007669"/>
    <property type="project" value="TreeGrafter"/>
</dbReference>